<evidence type="ECO:0000313" key="3">
    <source>
        <dbReference type="Proteomes" id="UP000030746"/>
    </source>
</evidence>
<dbReference type="Pfam" id="PF02469">
    <property type="entry name" value="Fasciclin"/>
    <property type="match status" value="2"/>
</dbReference>
<dbReference type="GO" id="GO:0050839">
    <property type="term" value="F:cell adhesion molecule binding"/>
    <property type="evidence" value="ECO:0007669"/>
    <property type="project" value="TreeGrafter"/>
</dbReference>
<feature type="domain" description="FAS1" evidence="1">
    <location>
        <begin position="1"/>
        <end position="98"/>
    </location>
</feature>
<dbReference type="InterPro" id="IPR050904">
    <property type="entry name" value="Adhesion/Biosynth-related"/>
</dbReference>
<dbReference type="InterPro" id="IPR000782">
    <property type="entry name" value="FAS1_domain"/>
</dbReference>
<feature type="non-terminal residue" evidence="2">
    <location>
        <position position="1"/>
    </location>
</feature>
<dbReference type="GeneID" id="20234264"/>
<dbReference type="GO" id="GO:0005615">
    <property type="term" value="C:extracellular space"/>
    <property type="evidence" value="ECO:0007669"/>
    <property type="project" value="TreeGrafter"/>
</dbReference>
<name>V4CG50_LOTGI</name>
<sequence>TVFGPSNLAWFEIPPYWRKLLFLNITALREVVLYHSVGDKLYTTQFHNEQLVPSLLPGYNIRLNVYKHNTVFTVLGAVIIRSNQNATNGVVHTLSSVMRIPVSSIYSTIQATTGFTLLQQAVRIAGLVSLLNGTHPLTMFTPSDAAFLKLSASELKQLMSNPKYLANILEYHILRGTMYTAAFYYEDTVRTFNGKSLTITNSGNGKCQRLYFYIIPGGKVKVNGIGLPEQDVSTTNGVIHIVDTLLFPSGYNLYST</sequence>
<dbReference type="PANTHER" id="PTHR10900">
    <property type="entry name" value="PERIOSTIN-RELATED"/>
    <property type="match status" value="1"/>
</dbReference>
<dbReference type="GO" id="GO:0031012">
    <property type="term" value="C:extracellular matrix"/>
    <property type="evidence" value="ECO:0007669"/>
    <property type="project" value="TreeGrafter"/>
</dbReference>
<proteinExistence type="predicted"/>
<dbReference type="Gene3D" id="2.30.180.10">
    <property type="entry name" value="FAS1 domain"/>
    <property type="match status" value="2"/>
</dbReference>
<feature type="domain" description="FAS1" evidence="1">
    <location>
        <begin position="102"/>
        <end position="246"/>
    </location>
</feature>
<protein>
    <recommendedName>
        <fullName evidence="1">FAS1 domain-containing protein</fullName>
    </recommendedName>
</protein>
<dbReference type="Proteomes" id="UP000030746">
    <property type="component" value="Unassembled WGS sequence"/>
</dbReference>
<evidence type="ECO:0000259" key="1">
    <source>
        <dbReference type="PROSITE" id="PS50213"/>
    </source>
</evidence>
<dbReference type="RefSeq" id="XP_009048305.1">
    <property type="nucleotide sequence ID" value="XM_009050057.1"/>
</dbReference>
<dbReference type="SUPFAM" id="SSF82153">
    <property type="entry name" value="FAS1 domain"/>
    <property type="match status" value="2"/>
</dbReference>
<dbReference type="GO" id="GO:0030198">
    <property type="term" value="P:extracellular matrix organization"/>
    <property type="evidence" value="ECO:0007669"/>
    <property type="project" value="TreeGrafter"/>
</dbReference>
<organism evidence="2 3">
    <name type="scientific">Lottia gigantea</name>
    <name type="common">Giant owl limpet</name>
    <dbReference type="NCBI Taxonomy" id="225164"/>
    <lineage>
        <taxon>Eukaryota</taxon>
        <taxon>Metazoa</taxon>
        <taxon>Spiralia</taxon>
        <taxon>Lophotrochozoa</taxon>
        <taxon>Mollusca</taxon>
        <taxon>Gastropoda</taxon>
        <taxon>Patellogastropoda</taxon>
        <taxon>Lottioidea</taxon>
        <taxon>Lottiidae</taxon>
        <taxon>Lottia</taxon>
    </lineage>
</organism>
<dbReference type="FunFam" id="2.30.180.10:FF:000014">
    <property type="entry name" value="Stabilin 1"/>
    <property type="match status" value="1"/>
</dbReference>
<dbReference type="GO" id="GO:0007155">
    <property type="term" value="P:cell adhesion"/>
    <property type="evidence" value="ECO:0007669"/>
    <property type="project" value="TreeGrafter"/>
</dbReference>
<dbReference type="CTD" id="20234264"/>
<dbReference type="InterPro" id="IPR036378">
    <property type="entry name" value="FAS1_dom_sf"/>
</dbReference>
<keyword evidence="3" id="KW-1185">Reference proteome</keyword>
<dbReference type="SMART" id="SM00554">
    <property type="entry name" value="FAS1"/>
    <property type="match status" value="2"/>
</dbReference>
<dbReference type="PANTHER" id="PTHR10900:SF77">
    <property type="entry name" value="FI19380P1"/>
    <property type="match status" value="1"/>
</dbReference>
<gene>
    <name evidence="2" type="ORF">LOTGIDRAFT_140045</name>
</gene>
<accession>V4CG50</accession>
<dbReference type="PROSITE" id="PS50213">
    <property type="entry name" value="FAS1"/>
    <property type="match status" value="2"/>
</dbReference>
<reference evidence="2 3" key="1">
    <citation type="journal article" date="2013" name="Nature">
        <title>Insights into bilaterian evolution from three spiralian genomes.</title>
        <authorList>
            <person name="Simakov O."/>
            <person name="Marletaz F."/>
            <person name="Cho S.J."/>
            <person name="Edsinger-Gonzales E."/>
            <person name="Havlak P."/>
            <person name="Hellsten U."/>
            <person name="Kuo D.H."/>
            <person name="Larsson T."/>
            <person name="Lv J."/>
            <person name="Arendt D."/>
            <person name="Savage R."/>
            <person name="Osoegawa K."/>
            <person name="de Jong P."/>
            <person name="Grimwood J."/>
            <person name="Chapman J.A."/>
            <person name="Shapiro H."/>
            <person name="Aerts A."/>
            <person name="Otillar R.P."/>
            <person name="Terry A.Y."/>
            <person name="Boore J.L."/>
            <person name="Grigoriev I.V."/>
            <person name="Lindberg D.R."/>
            <person name="Seaver E.C."/>
            <person name="Weisblat D.A."/>
            <person name="Putnam N.H."/>
            <person name="Rokhsar D.S."/>
        </authorList>
    </citation>
    <scope>NUCLEOTIDE SEQUENCE [LARGE SCALE GENOMIC DNA]</scope>
</reference>
<dbReference type="OMA" id="DIMFNGG"/>
<dbReference type="OrthoDB" id="286301at2759"/>
<dbReference type="AlphaFoldDB" id="V4CG50"/>
<evidence type="ECO:0000313" key="2">
    <source>
        <dbReference type="EMBL" id="ESP01040.1"/>
    </source>
</evidence>
<dbReference type="HOGENOM" id="CLU_031281_1_0_1"/>
<dbReference type="KEGG" id="lgi:LOTGIDRAFT_140045"/>
<dbReference type="EMBL" id="KB200576">
    <property type="protein sequence ID" value="ESP01040.1"/>
    <property type="molecule type" value="Genomic_DNA"/>
</dbReference>